<evidence type="ECO:0000256" key="2">
    <source>
        <dbReference type="SAM" id="MobiDB-lite"/>
    </source>
</evidence>
<reference evidence="3 4" key="1">
    <citation type="submission" date="2020-06" db="EMBL/GenBank/DDBJ databases">
        <title>Transcriptomic and genomic resources for Thalictrum thalictroides and T. hernandezii: Facilitating candidate gene discovery in an emerging model plant lineage.</title>
        <authorList>
            <person name="Arias T."/>
            <person name="Riano-Pachon D.M."/>
            <person name="Di Stilio V.S."/>
        </authorList>
    </citation>
    <scope>NUCLEOTIDE SEQUENCE [LARGE SCALE GENOMIC DNA]</scope>
    <source>
        <strain evidence="4">cv. WT478/WT964</strain>
        <tissue evidence="3">Leaves</tissue>
    </source>
</reference>
<gene>
    <name evidence="3" type="ORF">FRX31_020258</name>
</gene>
<evidence type="ECO:0000313" key="4">
    <source>
        <dbReference type="Proteomes" id="UP000554482"/>
    </source>
</evidence>
<dbReference type="Pfam" id="PF13424">
    <property type="entry name" value="TPR_12"/>
    <property type="match status" value="2"/>
</dbReference>
<dbReference type="SUPFAM" id="SSF48452">
    <property type="entry name" value="TPR-like"/>
    <property type="match status" value="2"/>
</dbReference>
<keyword evidence="1" id="KW-0802">TPR repeat</keyword>
<feature type="region of interest" description="Disordered" evidence="2">
    <location>
        <begin position="600"/>
        <end position="635"/>
    </location>
</feature>
<dbReference type="InterPro" id="IPR011990">
    <property type="entry name" value="TPR-like_helical_dom_sf"/>
</dbReference>
<dbReference type="OrthoDB" id="626167at2759"/>
<dbReference type="SMART" id="SM00028">
    <property type="entry name" value="TPR"/>
    <property type="match status" value="9"/>
</dbReference>
<dbReference type="EMBL" id="JABWDY010024561">
    <property type="protein sequence ID" value="KAF5190161.1"/>
    <property type="molecule type" value="Genomic_DNA"/>
</dbReference>
<proteinExistence type="predicted"/>
<dbReference type="Pfam" id="PF13181">
    <property type="entry name" value="TPR_8"/>
    <property type="match status" value="1"/>
</dbReference>
<evidence type="ECO:0000256" key="1">
    <source>
        <dbReference type="PROSITE-ProRule" id="PRU00339"/>
    </source>
</evidence>
<dbReference type="Proteomes" id="UP000554482">
    <property type="component" value="Unassembled WGS sequence"/>
</dbReference>
<dbReference type="InterPro" id="IPR019734">
    <property type="entry name" value="TPR_rpt"/>
</dbReference>
<keyword evidence="4" id="KW-1185">Reference proteome</keyword>
<dbReference type="AlphaFoldDB" id="A0A7J6VZ60"/>
<dbReference type="PROSITE" id="PS50005">
    <property type="entry name" value="TPR"/>
    <property type="match status" value="1"/>
</dbReference>
<sequence>MKRASRSLLSQITTTQKRITFSRIFSRDFFSNIKNENPLLSSPHIKPAELLLPFLNTTTTSRFQNTPTRNFSTQLIKTPPLNPRQRKIKEKSDIEEDFESAVTTEGIMSAFKAMESIFDEDDPKLGLACLKVGLHLEHEGEEPEKALEFGNRALNIFDKVDKGSISVAMTLQLLGSACYDLSRFSDSLGYLSRANRILVKLESEGHNDSKDITPILHAVHQELAKTKTALGRIEESLVHHMKCLEIKEMTLEPESKELGVAYRELAEAYVKILNFKEAMPHCLKALQMHKAQLGDNSVEVARDRQLLGIIYTGLEEHHKALEQNQLSQRVLKKWGLDADLFHAEVEEANMKIALGKIEEAINTLKSVVQRTDKDSKNRALVYVGMANALCHQEKFSDSKRCLELACGILEKKESAIPAEVAEAYMEIAVLYETMNEFETAITMFKKTLSMLENLPQEQHSEGSVSARLGWLLMLSGQVKQSIPYLENAVELLKESYGSKHYGIGYVYNNLGAAYLELDRFQSAAQMFAIAKEIMDAALGPHHADAIESCQNLSKAYAAMGSYPIAIEFQQRAVDAWENHGSVRQDEFREAIRILEQLKKKAGGSKGDRISTKALPLPPTSESNVRKQLETIRSAQ</sequence>
<dbReference type="Gene3D" id="1.25.40.10">
    <property type="entry name" value="Tetratricopeptide repeat domain"/>
    <property type="match status" value="4"/>
</dbReference>
<feature type="repeat" description="TPR" evidence="1">
    <location>
        <begin position="421"/>
        <end position="454"/>
    </location>
</feature>
<organism evidence="3 4">
    <name type="scientific">Thalictrum thalictroides</name>
    <name type="common">Rue-anemone</name>
    <name type="synonym">Anemone thalictroides</name>
    <dbReference type="NCBI Taxonomy" id="46969"/>
    <lineage>
        <taxon>Eukaryota</taxon>
        <taxon>Viridiplantae</taxon>
        <taxon>Streptophyta</taxon>
        <taxon>Embryophyta</taxon>
        <taxon>Tracheophyta</taxon>
        <taxon>Spermatophyta</taxon>
        <taxon>Magnoliopsida</taxon>
        <taxon>Ranunculales</taxon>
        <taxon>Ranunculaceae</taxon>
        <taxon>Thalictroideae</taxon>
        <taxon>Thalictrum</taxon>
    </lineage>
</organism>
<dbReference type="PANTHER" id="PTHR47459">
    <property type="entry name" value="KINESIN LIGHT CHAIN-RELATED"/>
    <property type="match status" value="1"/>
</dbReference>
<evidence type="ECO:0000313" key="3">
    <source>
        <dbReference type="EMBL" id="KAF5190161.1"/>
    </source>
</evidence>
<dbReference type="PANTHER" id="PTHR47459:SF1">
    <property type="entry name" value="KINESIN LIGHT CHAIN-RELATED"/>
    <property type="match status" value="1"/>
</dbReference>
<protein>
    <submittedName>
        <fullName evidence="3">Kinesin light chain-related</fullName>
    </submittedName>
</protein>
<name>A0A7J6VZ60_THATH</name>
<comment type="caution">
    <text evidence="3">The sequence shown here is derived from an EMBL/GenBank/DDBJ whole genome shotgun (WGS) entry which is preliminary data.</text>
</comment>
<accession>A0A7J6VZ60</accession>